<dbReference type="Proteomes" id="UP000198417">
    <property type="component" value="Unassembled WGS sequence"/>
</dbReference>
<proteinExistence type="predicted"/>
<feature type="signal peptide" evidence="1">
    <location>
        <begin position="1"/>
        <end position="19"/>
    </location>
</feature>
<keyword evidence="1" id="KW-0732">Signal</keyword>
<feature type="chain" id="PRO_5012941087" evidence="1">
    <location>
        <begin position="20"/>
        <end position="57"/>
    </location>
</feature>
<keyword evidence="3" id="KW-1185">Reference proteome</keyword>
<accession>A0A239A5J2</accession>
<dbReference type="EMBL" id="FZNN01000068">
    <property type="protein sequence ID" value="SNR90702.1"/>
    <property type="molecule type" value="Genomic_DNA"/>
</dbReference>
<reference evidence="2 3" key="1">
    <citation type="submission" date="2017-06" db="EMBL/GenBank/DDBJ databases">
        <authorList>
            <person name="Kim H.J."/>
            <person name="Triplett B.A."/>
        </authorList>
    </citation>
    <scope>NUCLEOTIDE SEQUENCE [LARGE SCALE GENOMIC DNA]</scope>
    <source>
        <strain evidence="2 3">DSM 29052</strain>
    </source>
</reference>
<gene>
    <name evidence="2" type="ORF">SAMN06265370_1681</name>
</gene>
<organism evidence="2 3">
    <name type="scientific">Puniceibacterium sediminis</name>
    <dbReference type="NCBI Taxonomy" id="1608407"/>
    <lineage>
        <taxon>Bacteria</taxon>
        <taxon>Pseudomonadati</taxon>
        <taxon>Pseudomonadota</taxon>
        <taxon>Alphaproteobacteria</taxon>
        <taxon>Rhodobacterales</taxon>
        <taxon>Paracoccaceae</taxon>
        <taxon>Puniceibacterium</taxon>
    </lineage>
</organism>
<evidence type="ECO:0000313" key="2">
    <source>
        <dbReference type="EMBL" id="SNR90702.1"/>
    </source>
</evidence>
<dbReference type="RefSeq" id="WP_176439248.1">
    <property type="nucleotide sequence ID" value="NZ_FZNN01000068.1"/>
</dbReference>
<dbReference type="AlphaFoldDB" id="A0A239A5J2"/>
<evidence type="ECO:0000313" key="3">
    <source>
        <dbReference type="Proteomes" id="UP000198417"/>
    </source>
</evidence>
<name>A0A239A5J2_9RHOB</name>
<sequence>MKLATILVTFALIPFSAISQQGFSCSYGDRGACLGYGETVCSSGALLHNSDYGRFTT</sequence>
<evidence type="ECO:0000256" key="1">
    <source>
        <dbReference type="SAM" id="SignalP"/>
    </source>
</evidence>
<protein>
    <submittedName>
        <fullName evidence="2">Uncharacterized protein</fullName>
    </submittedName>
</protein>